<evidence type="ECO:0000256" key="1">
    <source>
        <dbReference type="SAM" id="SignalP"/>
    </source>
</evidence>
<dbReference type="EMBL" id="QNUK01000836">
    <property type="protein sequence ID" value="KAF5889259.1"/>
    <property type="molecule type" value="Genomic_DNA"/>
</dbReference>
<protein>
    <submittedName>
        <fullName evidence="2">Voltage-dependent calcium channel subunit alpha-2/delta-1 isoform X4</fullName>
    </submittedName>
</protein>
<dbReference type="PROSITE" id="PS51257">
    <property type="entry name" value="PROKAR_LIPOPROTEIN"/>
    <property type="match status" value="1"/>
</dbReference>
<organism evidence="2 3">
    <name type="scientific">Clarias magur</name>
    <name type="common">Asian catfish</name>
    <name type="synonym">Macropteronotus magur</name>
    <dbReference type="NCBI Taxonomy" id="1594786"/>
    <lineage>
        <taxon>Eukaryota</taxon>
        <taxon>Metazoa</taxon>
        <taxon>Chordata</taxon>
        <taxon>Craniata</taxon>
        <taxon>Vertebrata</taxon>
        <taxon>Euteleostomi</taxon>
        <taxon>Actinopterygii</taxon>
        <taxon>Neopterygii</taxon>
        <taxon>Teleostei</taxon>
        <taxon>Ostariophysi</taxon>
        <taxon>Siluriformes</taxon>
        <taxon>Clariidae</taxon>
        <taxon>Clarias</taxon>
    </lineage>
</organism>
<reference evidence="2" key="1">
    <citation type="submission" date="2020-07" db="EMBL/GenBank/DDBJ databases">
        <title>Clarias magur genome sequencing, assembly and annotation.</title>
        <authorList>
            <person name="Kushwaha B."/>
            <person name="Kumar R."/>
            <person name="Das P."/>
            <person name="Joshi C.G."/>
            <person name="Kumar D."/>
            <person name="Nagpure N.S."/>
            <person name="Pandey M."/>
            <person name="Agarwal S."/>
            <person name="Srivastava S."/>
            <person name="Singh M."/>
            <person name="Sahoo L."/>
            <person name="Jayasankar P."/>
            <person name="Meher P.K."/>
            <person name="Koringa P.G."/>
            <person name="Iquebal M.A."/>
            <person name="Das S.P."/>
            <person name="Bit A."/>
            <person name="Patnaik S."/>
            <person name="Patel N."/>
            <person name="Shah T.M."/>
            <person name="Hinsu A."/>
            <person name="Jena J.K."/>
        </authorList>
    </citation>
    <scope>NUCLEOTIDE SEQUENCE</scope>
    <source>
        <strain evidence="2">CIFAMagur01</strain>
        <tissue evidence="2">Testis</tissue>
    </source>
</reference>
<proteinExistence type="predicted"/>
<dbReference type="AlphaFoldDB" id="A0A8J4WQY9"/>
<dbReference type="OrthoDB" id="8916031at2759"/>
<feature type="chain" id="PRO_5035213366" evidence="1">
    <location>
        <begin position="29"/>
        <end position="102"/>
    </location>
</feature>
<evidence type="ECO:0000313" key="3">
    <source>
        <dbReference type="Proteomes" id="UP000727407"/>
    </source>
</evidence>
<evidence type="ECO:0000313" key="2">
    <source>
        <dbReference type="EMBL" id="KAF5889259.1"/>
    </source>
</evidence>
<name>A0A8J4WQY9_CLAMG</name>
<comment type="caution">
    <text evidence="2">The sequence shown here is derived from an EMBL/GenBank/DDBJ whole genome shotgun (WGS) entry which is preliminary data.</text>
</comment>
<feature type="non-terminal residue" evidence="2">
    <location>
        <position position="1"/>
    </location>
</feature>
<sequence>MARAMSPGSPLTPLLIVLACSALHGSRASQFPTSLIIKEWVDQMQQELVTLADTATAEKSLVEIFMKNQKYYSVEANHAGRLVENAARNIENFLSKRAKALE</sequence>
<feature type="signal peptide" evidence="1">
    <location>
        <begin position="1"/>
        <end position="28"/>
    </location>
</feature>
<keyword evidence="3" id="KW-1185">Reference proteome</keyword>
<accession>A0A8J4WQY9</accession>
<dbReference type="Proteomes" id="UP000727407">
    <property type="component" value="Unassembled WGS sequence"/>
</dbReference>
<keyword evidence="1" id="KW-0732">Signal</keyword>
<gene>
    <name evidence="2" type="ORF">DAT39_021039</name>
</gene>